<keyword evidence="1" id="KW-0614">Plasmid</keyword>
<reference evidence="1" key="2">
    <citation type="journal article" date="2015" name="J. Antimicrob. Chemother.">
        <title>Linezolid resistance in clinical isolates of Staphylococcus epidermidis from German hospitals and characterization of two cfr-carrying plasmids.</title>
        <authorList>
            <person name="Bender J."/>
            <person name="Strommenger B."/>
            <person name="Steglich M."/>
            <person name="Zimmermann O."/>
            <person name="Fenner I."/>
            <person name="Lensing C."/>
            <person name="Dagwadordsch U."/>
            <person name="Kekule A.S."/>
            <person name="Werner G."/>
            <person name="Layer F."/>
        </authorList>
    </citation>
    <scope>NUCLEOTIDE SEQUENCE</scope>
    <source>
        <strain evidence="1">12-02300</strain>
        <plasmid evidence="1">p12-02300</plasmid>
    </source>
</reference>
<geneLocation type="plasmid" evidence="1">
    <name>p12-02300</name>
</geneLocation>
<reference evidence="1" key="1">
    <citation type="submission" date="2014-09" db="EMBL/GenBank/DDBJ databases">
        <authorList>
            <person name="Bender J.K."/>
            <person name="Strommenger B."/>
            <person name="Steglich M."/>
            <person name="Zimmermann O."/>
            <person name="Fenner I."/>
            <person name="Lensing C."/>
            <person name="Dagwadordsch U."/>
            <person name="Werner G."/>
            <person name="Layer F."/>
        </authorList>
    </citation>
    <scope>NUCLEOTIDE SEQUENCE</scope>
    <source>
        <strain evidence="1">12-02300</strain>
        <plasmid evidence="1">p12-02300</plasmid>
    </source>
</reference>
<accession>A0A0D4ZY19</accession>
<dbReference type="EMBL" id="KM521837">
    <property type="protein sequence ID" value="AJW29162.1"/>
    <property type="molecule type" value="Genomic_DNA"/>
</dbReference>
<dbReference type="AlphaFoldDB" id="A0A0D4ZY19"/>
<proteinExistence type="predicted"/>
<protein>
    <submittedName>
        <fullName evidence="1">Uncharacterized protein</fullName>
    </submittedName>
</protein>
<dbReference type="RefSeq" id="WP_050963088.1">
    <property type="nucleotide sequence ID" value="NZ_KM521837.1"/>
</dbReference>
<evidence type="ECO:0000313" key="1">
    <source>
        <dbReference type="EMBL" id="AJW29162.1"/>
    </source>
</evidence>
<organism evidence="1">
    <name type="scientific">Staphylococcus epidermidis</name>
    <dbReference type="NCBI Taxonomy" id="1282"/>
    <lineage>
        <taxon>Bacteria</taxon>
        <taxon>Bacillati</taxon>
        <taxon>Bacillota</taxon>
        <taxon>Bacilli</taxon>
        <taxon>Bacillales</taxon>
        <taxon>Staphylococcaceae</taxon>
        <taxon>Staphylococcus</taxon>
    </lineage>
</organism>
<sequence length="64" mass="7734">MIIDKFKTRNNEYVLNVIYDFWADPVIQVIENDRFIGYINERYSIDEAKAMIKEKSDYKKVIII</sequence>
<name>A0A0D4ZY19_STAEP</name>